<keyword evidence="4 7" id="KW-0812">Transmembrane</keyword>
<feature type="transmembrane region" description="Helical" evidence="7">
    <location>
        <begin position="322"/>
        <end position="342"/>
    </location>
</feature>
<feature type="transmembrane region" description="Helical" evidence="7">
    <location>
        <begin position="363"/>
        <end position="394"/>
    </location>
</feature>
<feature type="transmembrane region" description="Helical" evidence="7">
    <location>
        <begin position="115"/>
        <end position="133"/>
    </location>
</feature>
<organism evidence="8 9">
    <name type="scientific">Chitinophaga eiseniae</name>
    <dbReference type="NCBI Taxonomy" id="634771"/>
    <lineage>
        <taxon>Bacteria</taxon>
        <taxon>Pseudomonadati</taxon>
        <taxon>Bacteroidota</taxon>
        <taxon>Chitinophagia</taxon>
        <taxon>Chitinophagales</taxon>
        <taxon>Chitinophagaceae</taxon>
        <taxon>Chitinophaga</taxon>
    </lineage>
</organism>
<evidence type="ECO:0000256" key="2">
    <source>
        <dbReference type="ARBA" id="ARBA00007430"/>
    </source>
</evidence>
<reference evidence="9" key="1">
    <citation type="submission" date="2017-02" db="EMBL/GenBank/DDBJ databases">
        <authorList>
            <person name="Varghese N."/>
            <person name="Submissions S."/>
        </authorList>
    </citation>
    <scope>NUCLEOTIDE SEQUENCE [LARGE SCALE GENOMIC DNA]</scope>
    <source>
        <strain evidence="9">DSM 22224</strain>
    </source>
</reference>
<dbReference type="Pfam" id="PF13440">
    <property type="entry name" value="Polysacc_synt_3"/>
    <property type="match status" value="1"/>
</dbReference>
<comment type="subcellular location">
    <subcellularLocation>
        <location evidence="1">Cell membrane</location>
        <topology evidence="1">Multi-pass membrane protein</topology>
    </subcellularLocation>
</comment>
<dbReference type="AlphaFoldDB" id="A0A1T4RWJ5"/>
<evidence type="ECO:0000256" key="5">
    <source>
        <dbReference type="ARBA" id="ARBA00022989"/>
    </source>
</evidence>
<feature type="transmembrane region" description="Helical" evidence="7">
    <location>
        <begin position="145"/>
        <end position="164"/>
    </location>
</feature>
<evidence type="ECO:0000256" key="1">
    <source>
        <dbReference type="ARBA" id="ARBA00004651"/>
    </source>
</evidence>
<comment type="similarity">
    <text evidence="2">Belongs to the polysaccharide synthase family.</text>
</comment>
<gene>
    <name evidence="8" type="ORF">SAMN04488128_1021553</name>
</gene>
<evidence type="ECO:0000313" key="9">
    <source>
        <dbReference type="Proteomes" id="UP000190367"/>
    </source>
</evidence>
<keyword evidence="9" id="KW-1185">Reference proteome</keyword>
<keyword evidence="3" id="KW-1003">Cell membrane</keyword>
<sequence>MSLQQKTISGVLWTFSQQFSVQAINFLVQIILARMLMPSEFGLIAMLTVFVGIGNSLMDSGLTTSLIRTEAPDQRDYSTVFFINLLGSLVVYLALFALAPLIAVFYKQEILTNIIRVYTVSIVIKAFVGVQTARLTKAMNFKIQMFMQIPSVIAGGITGVVLAYKGFGVWSLVWMEIVQSFLFTLQHWFRTGWYPSFIIDKARLKHHFLFGYKLTLSGILNTVFTNIYNLVIGKFFSATQLGYYNRADSMRMLPVQNIATALNKVTYPTFAAIQNDNEKLKVAYRKLMQQVVFWITPLMIILMIAAEPLLRFLLTDKWLPAVPYFQILCVSAILYPLQVYNLNILNVKGRSDLFLKLEVIKKVVVGVGIGCSLPFGIYGLLYFQILLSVISFYINTLYSGKLINYPIKEQLKDILPIFILAALTGIAVFLMIHLLNRHLNPGHLVNIVTTGVVYLLIYLGIGFYTKMQAITDIKQIIFKKR</sequence>
<feature type="transmembrane region" description="Helical" evidence="7">
    <location>
        <begin position="41"/>
        <end position="58"/>
    </location>
</feature>
<feature type="transmembrane region" description="Helical" evidence="7">
    <location>
        <begin position="12"/>
        <end position="35"/>
    </location>
</feature>
<feature type="transmembrane region" description="Helical" evidence="7">
    <location>
        <begin position="444"/>
        <end position="464"/>
    </location>
</feature>
<dbReference type="RefSeq" id="WP_078670007.1">
    <property type="nucleotide sequence ID" value="NZ_FUWZ01000002.1"/>
</dbReference>
<dbReference type="EMBL" id="FUWZ01000002">
    <property type="protein sequence ID" value="SKA20315.1"/>
    <property type="molecule type" value="Genomic_DNA"/>
</dbReference>
<protein>
    <submittedName>
        <fullName evidence="8">Membrane protein involved in the export of O-antigen and teichoic acid</fullName>
    </submittedName>
</protein>
<dbReference type="CDD" id="cd13127">
    <property type="entry name" value="MATE_tuaB_like"/>
    <property type="match status" value="1"/>
</dbReference>
<feature type="transmembrane region" description="Helical" evidence="7">
    <location>
        <begin position="291"/>
        <end position="310"/>
    </location>
</feature>
<evidence type="ECO:0000256" key="7">
    <source>
        <dbReference type="SAM" id="Phobius"/>
    </source>
</evidence>
<dbReference type="InterPro" id="IPR050833">
    <property type="entry name" value="Poly_Biosynth_Transport"/>
</dbReference>
<evidence type="ECO:0000313" key="8">
    <source>
        <dbReference type="EMBL" id="SKA20315.1"/>
    </source>
</evidence>
<feature type="transmembrane region" description="Helical" evidence="7">
    <location>
        <begin position="79"/>
        <end position="103"/>
    </location>
</feature>
<dbReference type="OrthoDB" id="9770347at2"/>
<proteinExistence type="inferred from homology"/>
<dbReference type="STRING" id="634771.SAMN04488128_1021553"/>
<dbReference type="Proteomes" id="UP000190367">
    <property type="component" value="Unassembled WGS sequence"/>
</dbReference>
<evidence type="ECO:0000256" key="4">
    <source>
        <dbReference type="ARBA" id="ARBA00022692"/>
    </source>
</evidence>
<evidence type="ECO:0000256" key="6">
    <source>
        <dbReference type="ARBA" id="ARBA00023136"/>
    </source>
</evidence>
<dbReference type="PANTHER" id="PTHR30250">
    <property type="entry name" value="PST FAMILY PREDICTED COLANIC ACID TRANSPORTER"/>
    <property type="match status" value="1"/>
</dbReference>
<evidence type="ECO:0000256" key="3">
    <source>
        <dbReference type="ARBA" id="ARBA00022475"/>
    </source>
</evidence>
<feature type="transmembrane region" description="Helical" evidence="7">
    <location>
        <begin position="414"/>
        <end position="432"/>
    </location>
</feature>
<dbReference type="PANTHER" id="PTHR30250:SF10">
    <property type="entry name" value="LIPOPOLYSACCHARIDE BIOSYNTHESIS PROTEIN WZXC"/>
    <property type="match status" value="1"/>
</dbReference>
<accession>A0A1T4RWJ5</accession>
<keyword evidence="6 7" id="KW-0472">Membrane</keyword>
<keyword evidence="5 7" id="KW-1133">Transmembrane helix</keyword>
<name>A0A1T4RWJ5_9BACT</name>
<dbReference type="GO" id="GO:0005886">
    <property type="term" value="C:plasma membrane"/>
    <property type="evidence" value="ECO:0007669"/>
    <property type="project" value="UniProtKB-SubCell"/>
</dbReference>